<reference evidence="1" key="1">
    <citation type="submission" date="2021-05" db="EMBL/GenBank/DDBJ databases">
        <authorList>
            <person name="Pan Q."/>
            <person name="Jouanno E."/>
            <person name="Zahm M."/>
            <person name="Klopp C."/>
            <person name="Cabau C."/>
            <person name="Louis A."/>
            <person name="Berthelot C."/>
            <person name="Parey E."/>
            <person name="Roest Crollius H."/>
            <person name="Montfort J."/>
            <person name="Robinson-Rechavi M."/>
            <person name="Bouchez O."/>
            <person name="Lampietro C."/>
            <person name="Lopez Roques C."/>
            <person name="Donnadieu C."/>
            <person name="Postlethwait J."/>
            <person name="Bobe J."/>
            <person name="Dillon D."/>
            <person name="Chandos A."/>
            <person name="von Hippel F."/>
            <person name="Guiguen Y."/>
        </authorList>
    </citation>
    <scope>NUCLEOTIDE SEQUENCE</scope>
    <source>
        <strain evidence="1">YG-Jan2019</strain>
    </source>
</reference>
<evidence type="ECO:0000313" key="2">
    <source>
        <dbReference type="Proteomes" id="UP001157502"/>
    </source>
</evidence>
<sequence>MATRCPAWNWMPLTLARHSEAFPHSFPTPGETVSFETFHLRTTQRNKTLTKRNSCTSQPLKGKTWKQRRRQVFGTAWPVTELQLTPFKHGVSRGRMESVTPARRSNTLLSDTLPPPQLPPLTFNHRKR</sequence>
<protein>
    <submittedName>
        <fullName evidence="1">Uncharacterized protein</fullName>
    </submittedName>
</protein>
<accession>A0ACC2G4L6</accession>
<evidence type="ECO:0000313" key="1">
    <source>
        <dbReference type="EMBL" id="KAJ7998492.1"/>
    </source>
</evidence>
<organism evidence="1 2">
    <name type="scientific">Dallia pectoralis</name>
    <name type="common">Alaska blackfish</name>
    <dbReference type="NCBI Taxonomy" id="75939"/>
    <lineage>
        <taxon>Eukaryota</taxon>
        <taxon>Metazoa</taxon>
        <taxon>Chordata</taxon>
        <taxon>Craniata</taxon>
        <taxon>Vertebrata</taxon>
        <taxon>Euteleostomi</taxon>
        <taxon>Actinopterygii</taxon>
        <taxon>Neopterygii</taxon>
        <taxon>Teleostei</taxon>
        <taxon>Protacanthopterygii</taxon>
        <taxon>Esociformes</taxon>
        <taxon>Umbridae</taxon>
        <taxon>Dallia</taxon>
    </lineage>
</organism>
<keyword evidence="2" id="KW-1185">Reference proteome</keyword>
<proteinExistence type="predicted"/>
<dbReference type="EMBL" id="CM055744">
    <property type="protein sequence ID" value="KAJ7998492.1"/>
    <property type="molecule type" value="Genomic_DNA"/>
</dbReference>
<name>A0ACC2G4L6_DALPE</name>
<comment type="caution">
    <text evidence="1">The sequence shown here is derived from an EMBL/GenBank/DDBJ whole genome shotgun (WGS) entry which is preliminary data.</text>
</comment>
<dbReference type="Proteomes" id="UP001157502">
    <property type="component" value="Chromosome 17"/>
</dbReference>
<gene>
    <name evidence="1" type="ORF">DPEC_G00205490</name>
</gene>